<evidence type="ECO:0000256" key="2">
    <source>
        <dbReference type="ARBA" id="ARBA00004123"/>
    </source>
</evidence>
<dbReference type="EMBL" id="JAHWGI010000335">
    <property type="protein sequence ID" value="KAK3913659.1"/>
    <property type="molecule type" value="Genomic_DNA"/>
</dbReference>
<dbReference type="GO" id="GO:0046872">
    <property type="term" value="F:metal ion binding"/>
    <property type="evidence" value="ECO:0007669"/>
    <property type="project" value="UniProtKB-KW"/>
</dbReference>
<keyword evidence="10" id="KW-1185">Reference proteome</keyword>
<evidence type="ECO:0000259" key="8">
    <source>
        <dbReference type="Pfam" id="PF13359"/>
    </source>
</evidence>
<keyword evidence="7" id="KW-0539">Nucleus</keyword>
<proteinExistence type="inferred from homology"/>
<dbReference type="Pfam" id="PF13359">
    <property type="entry name" value="DDE_Tnp_4"/>
    <property type="match status" value="1"/>
</dbReference>
<dbReference type="GO" id="GO:0004518">
    <property type="term" value="F:nuclease activity"/>
    <property type="evidence" value="ECO:0007669"/>
    <property type="project" value="UniProtKB-KW"/>
</dbReference>
<evidence type="ECO:0000313" key="9">
    <source>
        <dbReference type="EMBL" id="KAK3913659.1"/>
    </source>
</evidence>
<reference evidence="9" key="2">
    <citation type="journal article" date="2023" name="BMC Genomics">
        <title>Pest status, molecular evolution, and epigenetic factors derived from the genome assembly of Frankliniella fusca, a thysanopteran phytovirus vector.</title>
        <authorList>
            <person name="Catto M.A."/>
            <person name="Labadie P.E."/>
            <person name="Jacobson A.L."/>
            <person name="Kennedy G.G."/>
            <person name="Srinivasan R."/>
            <person name="Hunt B.G."/>
        </authorList>
    </citation>
    <scope>NUCLEOTIDE SEQUENCE</scope>
    <source>
        <strain evidence="9">PL_HMW_Pooled</strain>
    </source>
</reference>
<dbReference type="GO" id="GO:0005634">
    <property type="term" value="C:nucleus"/>
    <property type="evidence" value="ECO:0007669"/>
    <property type="project" value="UniProtKB-SubCell"/>
</dbReference>
<dbReference type="PANTHER" id="PTHR22930">
    <property type="match status" value="1"/>
</dbReference>
<dbReference type="AlphaFoldDB" id="A0AAE1H352"/>
<gene>
    <name evidence="9" type="ORF">KUF71_023116</name>
</gene>
<comment type="subcellular location">
    <subcellularLocation>
        <location evidence="2">Nucleus</location>
    </subcellularLocation>
</comment>
<evidence type="ECO:0000256" key="6">
    <source>
        <dbReference type="ARBA" id="ARBA00022801"/>
    </source>
</evidence>
<comment type="cofactor">
    <cofactor evidence="1">
        <name>a divalent metal cation</name>
        <dbReference type="ChEBI" id="CHEBI:60240"/>
    </cofactor>
</comment>
<evidence type="ECO:0000256" key="4">
    <source>
        <dbReference type="ARBA" id="ARBA00022722"/>
    </source>
</evidence>
<dbReference type="InterPro" id="IPR027806">
    <property type="entry name" value="HARBI1_dom"/>
</dbReference>
<accession>A0AAE1H352</accession>
<keyword evidence="4" id="KW-0540">Nuclease</keyword>
<reference evidence="9" key="1">
    <citation type="submission" date="2021-07" db="EMBL/GenBank/DDBJ databases">
        <authorList>
            <person name="Catto M.A."/>
            <person name="Jacobson A."/>
            <person name="Kennedy G."/>
            <person name="Labadie P."/>
            <person name="Hunt B.G."/>
            <person name="Srinivasan R."/>
        </authorList>
    </citation>
    <scope>NUCLEOTIDE SEQUENCE</scope>
    <source>
        <strain evidence="9">PL_HMW_Pooled</strain>
        <tissue evidence="9">Head</tissue>
    </source>
</reference>
<keyword evidence="6" id="KW-0378">Hydrolase</keyword>
<evidence type="ECO:0000256" key="3">
    <source>
        <dbReference type="ARBA" id="ARBA00006958"/>
    </source>
</evidence>
<feature type="domain" description="DDE Tnp4" evidence="8">
    <location>
        <begin position="142"/>
        <end position="296"/>
    </location>
</feature>
<evidence type="ECO:0000256" key="1">
    <source>
        <dbReference type="ARBA" id="ARBA00001968"/>
    </source>
</evidence>
<dbReference type="Proteomes" id="UP001219518">
    <property type="component" value="Unassembled WGS sequence"/>
</dbReference>
<dbReference type="PANTHER" id="PTHR22930:SF85">
    <property type="entry name" value="GH03217P-RELATED"/>
    <property type="match status" value="1"/>
</dbReference>
<comment type="caution">
    <text evidence="9">The sequence shown here is derived from an EMBL/GenBank/DDBJ whole genome shotgun (WGS) entry which is preliminary data.</text>
</comment>
<dbReference type="GO" id="GO:0016787">
    <property type="term" value="F:hydrolase activity"/>
    <property type="evidence" value="ECO:0007669"/>
    <property type="project" value="UniProtKB-KW"/>
</dbReference>
<sequence length="318" mass="36449">MSSNSNIQTVSDLLIDGLYYRNLEDPYFKAHFRMDKPTFEILLNTVKHHRIATGRVVRGERTSVAETILIGSWMLFNKDTFRSAGENFGKAASNDHYHYKNLITIICEIGSRYIKWPSARERRRTARYYKDRFGLPRVAGSIDRTLIPITAPKEQKQRYVDKNLNYSINVMFVSDHRRFIGDAFIGQPGSVNDARVFRRSPLAQCLFSREDMLAPNEHLLGDCGYVCTDKILTQYRDNGHLNASRRFLNNVLSQCRSTIERCNGLLILRMQRLGRLFCKSIDTTILLIGASAVMHNLIILRGEEIDGMVLEAVPPINV</sequence>
<protein>
    <submittedName>
        <fullName evidence="9">Protein ANTAGONIST OF LIKE HETEROCHROMATIN PROTEIN 1</fullName>
    </submittedName>
</protein>
<name>A0AAE1H352_9NEOP</name>
<evidence type="ECO:0000256" key="5">
    <source>
        <dbReference type="ARBA" id="ARBA00022723"/>
    </source>
</evidence>
<organism evidence="9 10">
    <name type="scientific">Frankliniella fusca</name>
    <dbReference type="NCBI Taxonomy" id="407009"/>
    <lineage>
        <taxon>Eukaryota</taxon>
        <taxon>Metazoa</taxon>
        <taxon>Ecdysozoa</taxon>
        <taxon>Arthropoda</taxon>
        <taxon>Hexapoda</taxon>
        <taxon>Insecta</taxon>
        <taxon>Pterygota</taxon>
        <taxon>Neoptera</taxon>
        <taxon>Paraneoptera</taxon>
        <taxon>Thysanoptera</taxon>
        <taxon>Terebrantia</taxon>
        <taxon>Thripoidea</taxon>
        <taxon>Thripidae</taxon>
        <taxon>Frankliniella</taxon>
    </lineage>
</organism>
<comment type="similarity">
    <text evidence="3">Belongs to the HARBI1 family.</text>
</comment>
<evidence type="ECO:0000256" key="7">
    <source>
        <dbReference type="ARBA" id="ARBA00023242"/>
    </source>
</evidence>
<dbReference type="InterPro" id="IPR045249">
    <property type="entry name" value="HARBI1-like"/>
</dbReference>
<evidence type="ECO:0000313" key="10">
    <source>
        <dbReference type="Proteomes" id="UP001219518"/>
    </source>
</evidence>
<keyword evidence="5" id="KW-0479">Metal-binding</keyword>